<name>A0A0E2DEL8_LEPIR</name>
<reference evidence="2 3" key="1">
    <citation type="submission" date="2012-10" db="EMBL/GenBank/DDBJ databases">
        <authorList>
            <person name="Harkins D.M."/>
            <person name="Durkin A.S."/>
            <person name="Brinkac L.M."/>
            <person name="Haft D.H."/>
            <person name="Selengut J.D."/>
            <person name="Sanka R."/>
            <person name="DePew J."/>
            <person name="Purushe J."/>
            <person name="Chanthongthip A."/>
            <person name="Lattana O."/>
            <person name="Phetsouvanh R."/>
            <person name="Newton P.N."/>
            <person name="Vinetz J.M."/>
            <person name="Sutton G.G."/>
            <person name="Nierman W.C."/>
            <person name="Fouts D.E."/>
        </authorList>
    </citation>
    <scope>NUCLEOTIDE SEQUENCE [LARGE SCALE GENOMIC DNA]</scope>
    <source>
        <strain evidence="2 3">UI 12758</strain>
    </source>
</reference>
<keyword evidence="1" id="KW-0732">Signal</keyword>
<dbReference type="InterPro" id="IPR021383">
    <property type="entry name" value="DUF3015"/>
</dbReference>
<accession>A0A0E2DEL8</accession>
<dbReference type="Pfam" id="PF11220">
    <property type="entry name" value="DUF3015"/>
    <property type="match status" value="1"/>
</dbReference>
<dbReference type="AlphaFoldDB" id="A0A0E2DEL8"/>
<dbReference type="Proteomes" id="UP000001340">
    <property type="component" value="Unassembled WGS sequence"/>
</dbReference>
<dbReference type="RefSeq" id="WP_000746232.1">
    <property type="nucleotide sequence ID" value="NZ_AHNR02000057.1"/>
</dbReference>
<comment type="caution">
    <text evidence="2">The sequence shown here is derived from an EMBL/GenBank/DDBJ whole genome shotgun (WGS) entry which is preliminary data.</text>
</comment>
<dbReference type="GeneID" id="61142113"/>
<organism evidence="2 3">
    <name type="scientific">Leptospira interrogans str. UI 12758</name>
    <dbReference type="NCBI Taxonomy" id="1049938"/>
    <lineage>
        <taxon>Bacteria</taxon>
        <taxon>Pseudomonadati</taxon>
        <taxon>Spirochaetota</taxon>
        <taxon>Spirochaetia</taxon>
        <taxon>Leptospirales</taxon>
        <taxon>Leptospiraceae</taxon>
        <taxon>Leptospira</taxon>
    </lineage>
</organism>
<evidence type="ECO:0000256" key="1">
    <source>
        <dbReference type="SAM" id="SignalP"/>
    </source>
</evidence>
<protein>
    <submittedName>
        <fullName evidence="2">PF11220 family protein</fullName>
    </submittedName>
</protein>
<evidence type="ECO:0000313" key="3">
    <source>
        <dbReference type="Proteomes" id="UP000001340"/>
    </source>
</evidence>
<dbReference type="EMBL" id="AHNR02000057">
    <property type="protein sequence ID" value="EKR54092.1"/>
    <property type="molecule type" value="Genomic_DNA"/>
</dbReference>
<sequence length="166" mass="17380">MKKRIVSTVLGLAIFAGTSLISNRAEAKGYGEAGCGLGSILISSKGFVQIFAATSNGTSGNQTFGITSGTSNCTADGIVKLEKAQEMFVTVNYESLEQEMAIGKGEKLESFAKLLGCDAGSVSRFGKLTKEKYSSLIKQETTPSLLLSAVKSEVKGDTSLSKNCTL</sequence>
<feature type="signal peptide" evidence="1">
    <location>
        <begin position="1"/>
        <end position="27"/>
    </location>
</feature>
<feature type="chain" id="PRO_5002393234" evidence="1">
    <location>
        <begin position="28"/>
        <end position="166"/>
    </location>
</feature>
<gene>
    <name evidence="2" type="ORF">LEP1GSC105_4507</name>
</gene>
<proteinExistence type="predicted"/>
<evidence type="ECO:0000313" key="2">
    <source>
        <dbReference type="EMBL" id="EKR54092.1"/>
    </source>
</evidence>